<dbReference type="InterPro" id="IPR002602">
    <property type="entry name" value="DB"/>
</dbReference>
<comment type="caution">
    <text evidence="3">The sequence shown here is derived from an EMBL/GenBank/DDBJ whole genome shotgun (WGS) entry which is preliminary data.</text>
</comment>
<protein>
    <recommendedName>
        <fullName evidence="2">Domain of unknown function DB domain-containing protein</fullName>
    </recommendedName>
</protein>
<feature type="domain" description="Domain of unknown function DB" evidence="2">
    <location>
        <begin position="96"/>
        <end position="198"/>
    </location>
</feature>
<sequence length="217" mass="23632">MVSALPVLASLVALFAVSLHTTEACFASGVCGGGLGCPAPPPPVCGGGCGTGMGCGQYGCFRVRARAASSKTLNLEGQFQPRRYVPTTPDEKFMACCEDRHLPDSCLSKCSFRTYTRQALQNMYFRSDKCPIQAAADIHFCAAQGRDHRECCARNGVTSTLAGSKCMTFCDQRPGNVTQLDFSYMACYDRFDSMKQCFWNALSVETGRVAPRRFDNF</sequence>
<gene>
    <name evidence="3" type="ORF">QR680_002136</name>
</gene>
<reference evidence="3" key="1">
    <citation type="submission" date="2023-06" db="EMBL/GenBank/DDBJ databases">
        <title>Genomic analysis of the entomopathogenic nematode Steinernema hermaphroditum.</title>
        <authorList>
            <person name="Schwarz E.M."/>
            <person name="Heppert J.K."/>
            <person name="Baniya A."/>
            <person name="Schwartz H.T."/>
            <person name="Tan C.-H."/>
            <person name="Antoshechkin I."/>
            <person name="Sternberg P.W."/>
            <person name="Goodrich-Blair H."/>
            <person name="Dillman A.R."/>
        </authorList>
    </citation>
    <scope>NUCLEOTIDE SEQUENCE</scope>
    <source>
        <strain evidence="3">PS9179</strain>
        <tissue evidence="3">Whole animal</tissue>
    </source>
</reference>
<feature type="signal peptide" evidence="1">
    <location>
        <begin position="1"/>
        <end position="24"/>
    </location>
</feature>
<dbReference type="AlphaFoldDB" id="A0AA39LH31"/>
<organism evidence="3 4">
    <name type="scientific">Steinernema hermaphroditum</name>
    <dbReference type="NCBI Taxonomy" id="289476"/>
    <lineage>
        <taxon>Eukaryota</taxon>
        <taxon>Metazoa</taxon>
        <taxon>Ecdysozoa</taxon>
        <taxon>Nematoda</taxon>
        <taxon>Chromadorea</taxon>
        <taxon>Rhabditida</taxon>
        <taxon>Tylenchina</taxon>
        <taxon>Panagrolaimomorpha</taxon>
        <taxon>Strongyloidoidea</taxon>
        <taxon>Steinernematidae</taxon>
        <taxon>Steinernema</taxon>
    </lineage>
</organism>
<keyword evidence="1" id="KW-0732">Signal</keyword>
<evidence type="ECO:0000313" key="4">
    <source>
        <dbReference type="Proteomes" id="UP001175271"/>
    </source>
</evidence>
<evidence type="ECO:0000313" key="3">
    <source>
        <dbReference type="EMBL" id="KAK0397456.1"/>
    </source>
</evidence>
<accession>A0AA39LH31</accession>
<evidence type="ECO:0000256" key="1">
    <source>
        <dbReference type="SAM" id="SignalP"/>
    </source>
</evidence>
<keyword evidence="4" id="KW-1185">Reference proteome</keyword>
<dbReference type="EMBL" id="JAUCMV010000005">
    <property type="protein sequence ID" value="KAK0397456.1"/>
    <property type="molecule type" value="Genomic_DNA"/>
</dbReference>
<dbReference type="PANTHER" id="PTHR46705:SF9">
    <property type="entry name" value="DOMAIN OF UNKNOWN FUNCTION DB DOMAIN-CONTAINING PROTEIN"/>
    <property type="match status" value="1"/>
</dbReference>
<dbReference type="Proteomes" id="UP001175271">
    <property type="component" value="Unassembled WGS sequence"/>
</dbReference>
<proteinExistence type="predicted"/>
<name>A0AA39LH31_9BILA</name>
<evidence type="ECO:0000259" key="2">
    <source>
        <dbReference type="Pfam" id="PF01682"/>
    </source>
</evidence>
<dbReference type="PANTHER" id="PTHR46705">
    <property type="entry name" value="PROTEIN CBG09805"/>
    <property type="match status" value="1"/>
</dbReference>
<dbReference type="Pfam" id="PF01682">
    <property type="entry name" value="DB"/>
    <property type="match status" value="1"/>
</dbReference>
<feature type="chain" id="PRO_5041395486" description="Domain of unknown function DB domain-containing protein" evidence="1">
    <location>
        <begin position="25"/>
        <end position="217"/>
    </location>
</feature>